<sequence length="786" mass="91372">MKYVDKFRISNVIEKQYDPQFTDVDQLRFEKRVREKVAIRNLSYPTNLNHEEWDFYYSHGNYYVDKSTFYSELSYVSFNAVTNLHSKKEKKINLTIWTYGAVTVFFNGEKVANDDIPVYKPIKKHCFVVNAKKGDNELLILFQNLGVRDTRNLFGISYEEDKDIEFHVFGNKEDEIIATFLDNVVLEDHKLMLPSKRDDIQLGFDMASPDYGKVKYRYSWEKLHPCTEVDIPKGNPYILLKIKNLSRRFEIASEVIPIYSSIKDKDGNYKRMLGVIAAADGLSRGDKFGFYIQNILARKALGIEGKRDEEYFYETLNQIERRFDCSDFLISGVIRYLKNYEIAPTLSARIKEVLLNYRYWMTMEGSDAMCFWSENHSLLFYSCAMLVGQMYPDDYFPRAKMTGKELSEFGRRLTKEWMDDLEEYGFEEFLSTVYMNVTFACLLNIIDYADEEISKRAKNITDLMLRELALHTFKGCIIAPMGRVYRGVINPFKQGAQALMNLANPENPTSFGEGWLSYYATSSYQLPSDLIELMNNSQDKEYSTGDALIKLYKKDDYILTSVQSPRNDNFVRWHNVTLDKNPEKYLNTHLYTKSFNERFHGTTYFEPGTFGYQQHMWSVALSGEALVFANCPGASSDSSSMRPGYWYGNGIMPAVRQDGNMLASIFVLNDDYPIDFTHLYLPECKFEKVEKYENWIFLTLGEGKIAIWCNTKLSPYSDHLANCELRAYSQKSAYFVLAGGREIDEKLFKENAIKLNPTFIEDKNILFVDGKEFISFTPSNDKTQYI</sequence>
<evidence type="ECO:0000313" key="1">
    <source>
        <dbReference type="EMBL" id="MSU05645.1"/>
    </source>
</evidence>
<accession>A0A7X2TR00</accession>
<name>A0A7X2TR00_9SPIO</name>
<protein>
    <submittedName>
        <fullName evidence="1">Uncharacterized protein</fullName>
    </submittedName>
</protein>
<dbReference type="RefSeq" id="WP_154424546.1">
    <property type="nucleotide sequence ID" value="NZ_VUNN01000003.1"/>
</dbReference>
<keyword evidence="2" id="KW-1185">Reference proteome</keyword>
<proteinExistence type="predicted"/>
<dbReference type="AlphaFoldDB" id="A0A7X2TR00"/>
<dbReference type="Proteomes" id="UP000460549">
    <property type="component" value="Unassembled WGS sequence"/>
</dbReference>
<comment type="caution">
    <text evidence="1">The sequence shown here is derived from an EMBL/GenBank/DDBJ whole genome shotgun (WGS) entry which is preliminary data.</text>
</comment>
<evidence type="ECO:0000313" key="2">
    <source>
        <dbReference type="Proteomes" id="UP000460549"/>
    </source>
</evidence>
<gene>
    <name evidence="1" type="ORF">FYJ80_02460</name>
</gene>
<dbReference type="EMBL" id="VUNN01000003">
    <property type="protein sequence ID" value="MSU05645.1"/>
    <property type="molecule type" value="Genomic_DNA"/>
</dbReference>
<organism evidence="1 2">
    <name type="scientific">Bullifex porci</name>
    <dbReference type="NCBI Taxonomy" id="2606638"/>
    <lineage>
        <taxon>Bacteria</taxon>
        <taxon>Pseudomonadati</taxon>
        <taxon>Spirochaetota</taxon>
        <taxon>Spirochaetia</taxon>
        <taxon>Spirochaetales</taxon>
        <taxon>Spirochaetaceae</taxon>
        <taxon>Bullifex</taxon>
    </lineage>
</organism>
<reference evidence="1 2" key="1">
    <citation type="submission" date="2019-08" db="EMBL/GenBank/DDBJ databases">
        <title>In-depth cultivation of the pig gut microbiome towards novel bacterial diversity and tailored functional studies.</title>
        <authorList>
            <person name="Wylensek D."/>
            <person name="Hitch T.C.A."/>
            <person name="Clavel T."/>
        </authorList>
    </citation>
    <scope>NUCLEOTIDE SEQUENCE [LARGE SCALE GENOMIC DNA]</scope>
    <source>
        <strain evidence="1 2">NM-380-WT-3C1</strain>
    </source>
</reference>